<feature type="transmembrane region" description="Helical" evidence="6">
    <location>
        <begin position="37"/>
        <end position="55"/>
    </location>
</feature>
<evidence type="ECO:0000256" key="3">
    <source>
        <dbReference type="ARBA" id="ARBA00022692"/>
    </source>
</evidence>
<evidence type="ECO:0000256" key="7">
    <source>
        <dbReference type="SAM" id="MobiDB-lite"/>
    </source>
</evidence>
<keyword evidence="4 6" id="KW-1133">Transmembrane helix</keyword>
<keyword evidence="9" id="KW-1185">Reference proteome</keyword>
<feature type="transmembrane region" description="Helical" evidence="6">
    <location>
        <begin position="109"/>
        <end position="128"/>
    </location>
</feature>
<feature type="transmembrane region" description="Helical" evidence="6">
    <location>
        <begin position="216"/>
        <end position="233"/>
    </location>
</feature>
<gene>
    <name evidence="8" type="ORF">H6G81_24670</name>
</gene>
<comment type="similarity">
    <text evidence="6">Belongs to the inorganic phosphate transporter (PiT) (TC 2.A.20) family.</text>
</comment>
<dbReference type="InterPro" id="IPR001204">
    <property type="entry name" value="Phos_transporter"/>
</dbReference>
<keyword evidence="2 6" id="KW-0813">Transport</keyword>
<accession>A0ABR8GVV4</accession>
<keyword evidence="6" id="KW-0592">Phosphate transport</keyword>
<dbReference type="RefSeq" id="WP_029633327.1">
    <property type="nucleotide sequence ID" value="NZ_JACJTA010000068.1"/>
</dbReference>
<feature type="transmembrane region" description="Helical" evidence="6">
    <location>
        <begin position="418"/>
        <end position="439"/>
    </location>
</feature>
<dbReference type="EMBL" id="JACJTA010000068">
    <property type="protein sequence ID" value="MBD2607631.1"/>
    <property type="molecule type" value="Genomic_DNA"/>
</dbReference>
<dbReference type="Pfam" id="PF01384">
    <property type="entry name" value="PHO4"/>
    <property type="match status" value="1"/>
</dbReference>
<protein>
    <recommendedName>
        <fullName evidence="6">Phosphate transporter</fullName>
    </recommendedName>
</protein>
<reference evidence="8 9" key="1">
    <citation type="journal article" date="2020" name="ISME J.">
        <title>Comparative genomics reveals insights into cyanobacterial evolution and habitat adaptation.</title>
        <authorList>
            <person name="Chen M.Y."/>
            <person name="Teng W.K."/>
            <person name="Zhao L."/>
            <person name="Hu C.X."/>
            <person name="Zhou Y.K."/>
            <person name="Han B.P."/>
            <person name="Song L.R."/>
            <person name="Shu W.S."/>
        </authorList>
    </citation>
    <scope>NUCLEOTIDE SEQUENCE [LARGE SCALE GENOMIC DNA]</scope>
    <source>
        <strain evidence="8 9">FACHB-248</strain>
    </source>
</reference>
<evidence type="ECO:0000313" key="9">
    <source>
        <dbReference type="Proteomes" id="UP000660380"/>
    </source>
</evidence>
<feature type="region of interest" description="Disordered" evidence="7">
    <location>
        <begin position="239"/>
        <end position="271"/>
    </location>
</feature>
<feature type="transmembrane region" description="Helical" evidence="6">
    <location>
        <begin position="175"/>
        <end position="195"/>
    </location>
</feature>
<feature type="transmembrane region" description="Helical" evidence="6">
    <location>
        <begin position="67"/>
        <end position="97"/>
    </location>
</feature>
<organism evidence="8 9">
    <name type="scientific">Scytonema hofmannii FACHB-248</name>
    <dbReference type="NCBI Taxonomy" id="1842502"/>
    <lineage>
        <taxon>Bacteria</taxon>
        <taxon>Bacillati</taxon>
        <taxon>Cyanobacteriota</taxon>
        <taxon>Cyanophyceae</taxon>
        <taxon>Nostocales</taxon>
        <taxon>Scytonemataceae</taxon>
        <taxon>Scytonema</taxon>
    </lineage>
</organism>
<evidence type="ECO:0000313" key="8">
    <source>
        <dbReference type="EMBL" id="MBD2607631.1"/>
    </source>
</evidence>
<evidence type="ECO:0000256" key="5">
    <source>
        <dbReference type="ARBA" id="ARBA00023136"/>
    </source>
</evidence>
<comment type="subcellular location">
    <subcellularLocation>
        <location evidence="1 6">Membrane</location>
        <topology evidence="1 6">Multi-pass membrane protein</topology>
    </subcellularLocation>
</comment>
<evidence type="ECO:0000256" key="2">
    <source>
        <dbReference type="ARBA" id="ARBA00022448"/>
    </source>
</evidence>
<feature type="compositionally biased region" description="Pro residues" evidence="7">
    <location>
        <begin position="256"/>
        <end position="270"/>
    </location>
</feature>
<sequence>MFTIFISLLALYVAFNLGANDVANAMGTSVGSKAVTLRQALIIAGVLEFTGAVLFGQEVSETLATKIANPALFVAAPQMLLTGMVTVLIASGVWLQIATSRGLPVSSSHAVVGAIAGFSWAALGVNAIDWSSIKLITLGWIVTPLISGVIAALFYSQIKRWILDQPNQIAQLKEWIPWLSALLLGIFGVIVLPSLTQGVTKFLIEQFGLNIPAHDIPIFTGAIAVVGLTLYSWRELEDKEDKETRRQGDKEKSAFPIPPSPHPPLSPSPHSPFANPTERLFGKFQLISACFVAFAHGSNDVGNAIAPLAAIVYINTTGAVPINGITIPIWILILGGVGIVAGLAIWGKKVIATIGESIISLQPSSGFCAELATATTILLASRLGLPVSTSHALVGGVVGIGLVQNLKSIQFQTLKGIAAAWLITVPLSAALSAAIFTVLNAKFW</sequence>
<keyword evidence="5 6" id="KW-0472">Membrane</keyword>
<name>A0ABR8GVV4_9CYAN</name>
<evidence type="ECO:0000256" key="1">
    <source>
        <dbReference type="ARBA" id="ARBA00004141"/>
    </source>
</evidence>
<feature type="compositionally biased region" description="Basic and acidic residues" evidence="7">
    <location>
        <begin position="239"/>
        <end position="253"/>
    </location>
</feature>
<dbReference type="PANTHER" id="PTHR11101:SF80">
    <property type="entry name" value="PHOSPHATE TRANSPORTER"/>
    <property type="match status" value="1"/>
</dbReference>
<evidence type="ECO:0000256" key="6">
    <source>
        <dbReference type="RuleBase" id="RU363058"/>
    </source>
</evidence>
<comment type="caution">
    <text evidence="8">The sequence shown here is derived from an EMBL/GenBank/DDBJ whole genome shotgun (WGS) entry which is preliminary data.</text>
</comment>
<feature type="transmembrane region" description="Helical" evidence="6">
    <location>
        <begin position="387"/>
        <end position="406"/>
    </location>
</feature>
<proteinExistence type="inferred from homology"/>
<dbReference type="PANTHER" id="PTHR11101">
    <property type="entry name" value="PHOSPHATE TRANSPORTER"/>
    <property type="match status" value="1"/>
</dbReference>
<feature type="transmembrane region" description="Helical" evidence="6">
    <location>
        <begin position="327"/>
        <end position="346"/>
    </location>
</feature>
<keyword evidence="3 6" id="KW-0812">Transmembrane</keyword>
<feature type="transmembrane region" description="Helical" evidence="6">
    <location>
        <begin position="135"/>
        <end position="155"/>
    </location>
</feature>
<evidence type="ECO:0000256" key="4">
    <source>
        <dbReference type="ARBA" id="ARBA00022989"/>
    </source>
</evidence>
<dbReference type="Proteomes" id="UP000660380">
    <property type="component" value="Unassembled WGS sequence"/>
</dbReference>